<dbReference type="Pfam" id="PF18052">
    <property type="entry name" value="Rx_N"/>
    <property type="match status" value="1"/>
</dbReference>
<name>A0A0D3GZY1_9ORYZ</name>
<dbReference type="Gene3D" id="1.20.5.4130">
    <property type="match status" value="1"/>
</dbReference>
<keyword evidence="2" id="KW-0433">Leucine-rich repeat</keyword>
<accession>A0A0D3GZY1</accession>
<dbReference type="eggNOG" id="KOG4658">
    <property type="taxonomic scope" value="Eukaryota"/>
</dbReference>
<keyword evidence="5" id="KW-0611">Plant defense</keyword>
<dbReference type="Pfam" id="PF23559">
    <property type="entry name" value="WHD_DRP"/>
    <property type="match status" value="1"/>
</dbReference>
<feature type="domain" description="Disease resistance protein winged helix" evidence="9">
    <location>
        <begin position="449"/>
        <end position="520"/>
    </location>
</feature>
<dbReference type="InterPro" id="IPR058922">
    <property type="entry name" value="WHD_DRP"/>
</dbReference>
<dbReference type="InterPro" id="IPR046349">
    <property type="entry name" value="C1-like_sf"/>
</dbReference>
<dbReference type="PaxDb" id="65489-OBART08G13680.1"/>
<dbReference type="GO" id="GO:0042742">
    <property type="term" value="P:defense response to bacterium"/>
    <property type="evidence" value="ECO:0007669"/>
    <property type="project" value="UniProtKB-ARBA"/>
</dbReference>
<evidence type="ECO:0000256" key="4">
    <source>
        <dbReference type="ARBA" id="ARBA00022741"/>
    </source>
</evidence>
<evidence type="ECO:0000256" key="5">
    <source>
        <dbReference type="ARBA" id="ARBA00022821"/>
    </source>
</evidence>
<dbReference type="PANTHER" id="PTHR23155:SF1094">
    <property type="entry name" value="OS11G0686400 PROTEIN"/>
    <property type="match status" value="1"/>
</dbReference>
<dbReference type="Pfam" id="PF23598">
    <property type="entry name" value="LRR_14"/>
    <property type="match status" value="1"/>
</dbReference>
<reference evidence="11" key="1">
    <citation type="journal article" date="2009" name="Rice">
        <title>De Novo Next Generation Sequencing of Plant Genomes.</title>
        <authorList>
            <person name="Rounsley S."/>
            <person name="Marri P.R."/>
            <person name="Yu Y."/>
            <person name="He R."/>
            <person name="Sisneros N."/>
            <person name="Goicoechea J.L."/>
            <person name="Lee S.J."/>
            <person name="Angelova A."/>
            <person name="Kudrna D."/>
            <person name="Luo M."/>
            <person name="Affourtit J."/>
            <person name="Desany B."/>
            <person name="Knight J."/>
            <person name="Niazi F."/>
            <person name="Egholm M."/>
            <person name="Wing R.A."/>
        </authorList>
    </citation>
    <scope>NUCLEOTIDE SEQUENCE [LARGE SCALE GENOMIC DNA]</scope>
    <source>
        <strain evidence="11">cv. IRGC 105608</strain>
    </source>
</reference>
<dbReference type="FunFam" id="1.10.10.10:FF:000322">
    <property type="entry name" value="Probable disease resistance protein At1g63360"/>
    <property type="match status" value="1"/>
</dbReference>
<keyword evidence="12" id="KW-1185">Reference proteome</keyword>
<dbReference type="GO" id="GO:0043531">
    <property type="term" value="F:ADP binding"/>
    <property type="evidence" value="ECO:0007669"/>
    <property type="project" value="InterPro"/>
</dbReference>
<evidence type="ECO:0000256" key="1">
    <source>
        <dbReference type="ARBA" id="ARBA00008894"/>
    </source>
</evidence>
<dbReference type="Gene3D" id="1.10.10.10">
    <property type="entry name" value="Winged helix-like DNA-binding domain superfamily/Winged helix DNA-binding domain"/>
    <property type="match status" value="1"/>
</dbReference>
<dbReference type="InterPro" id="IPR027417">
    <property type="entry name" value="P-loop_NTPase"/>
</dbReference>
<evidence type="ECO:0000259" key="10">
    <source>
        <dbReference type="Pfam" id="PF23598"/>
    </source>
</evidence>
<dbReference type="InterPro" id="IPR036388">
    <property type="entry name" value="WH-like_DNA-bd_sf"/>
</dbReference>
<reference evidence="11" key="2">
    <citation type="submission" date="2015-03" db="UniProtKB">
        <authorList>
            <consortium name="EnsemblPlants"/>
        </authorList>
    </citation>
    <scope>IDENTIFICATION</scope>
</reference>
<dbReference type="STRING" id="65489.A0A0D3GZY1"/>
<feature type="domain" description="Disease resistance R13L4/SHOC-2-like LRR" evidence="10">
    <location>
        <begin position="615"/>
        <end position="747"/>
    </location>
</feature>
<dbReference type="GO" id="GO:0009626">
    <property type="term" value="P:plant-type hypersensitive response"/>
    <property type="evidence" value="ECO:0007669"/>
    <property type="project" value="UniProtKB-ARBA"/>
</dbReference>
<dbReference type="Gramene" id="OBART08G13680.1">
    <property type="protein sequence ID" value="OBART08G13680.1"/>
    <property type="gene ID" value="OBART08G13680"/>
</dbReference>
<dbReference type="InterPro" id="IPR055414">
    <property type="entry name" value="LRR_R13L4/SHOC2-like"/>
</dbReference>
<dbReference type="SUPFAM" id="SSF52058">
    <property type="entry name" value="L domain-like"/>
    <property type="match status" value="1"/>
</dbReference>
<evidence type="ECO:0000313" key="12">
    <source>
        <dbReference type="Proteomes" id="UP000026960"/>
    </source>
</evidence>
<dbReference type="PRINTS" id="PR00364">
    <property type="entry name" value="DISEASERSIST"/>
</dbReference>
<dbReference type="SUPFAM" id="SSF52540">
    <property type="entry name" value="P-loop containing nucleoside triphosphate hydrolases"/>
    <property type="match status" value="1"/>
</dbReference>
<evidence type="ECO:0000256" key="2">
    <source>
        <dbReference type="ARBA" id="ARBA00022614"/>
    </source>
</evidence>
<dbReference type="InterPro" id="IPR042197">
    <property type="entry name" value="Apaf_helical"/>
</dbReference>
<evidence type="ECO:0000313" key="11">
    <source>
        <dbReference type="EnsemblPlants" id="OBART08G13680.1"/>
    </source>
</evidence>
<organism evidence="11">
    <name type="scientific">Oryza barthii</name>
    <dbReference type="NCBI Taxonomy" id="65489"/>
    <lineage>
        <taxon>Eukaryota</taxon>
        <taxon>Viridiplantae</taxon>
        <taxon>Streptophyta</taxon>
        <taxon>Embryophyta</taxon>
        <taxon>Tracheophyta</taxon>
        <taxon>Spermatophyta</taxon>
        <taxon>Magnoliopsida</taxon>
        <taxon>Liliopsida</taxon>
        <taxon>Poales</taxon>
        <taxon>Poaceae</taxon>
        <taxon>BOP clade</taxon>
        <taxon>Oryzoideae</taxon>
        <taxon>Oryzeae</taxon>
        <taxon>Oryzinae</taxon>
        <taxon>Oryza</taxon>
    </lineage>
</organism>
<dbReference type="SUPFAM" id="SSF57889">
    <property type="entry name" value="Cysteine-rich domain"/>
    <property type="match status" value="1"/>
</dbReference>
<evidence type="ECO:0000259" key="8">
    <source>
        <dbReference type="Pfam" id="PF18052"/>
    </source>
</evidence>
<dbReference type="Gene3D" id="3.40.50.300">
    <property type="entry name" value="P-loop containing nucleotide triphosphate hydrolases"/>
    <property type="match status" value="1"/>
</dbReference>
<sequence>MEALVVSASKGVIMSIPTMLESLLQDPEHRHGLPEQARTKIGLLKGDMDELKALVLEPSDVEHPASTAQSWMKEVRELSYDVQDFINELITTKTTPPSAAPSSSSLPGKITRLHREKVRRRRIIDDISRFRSRAKEAIEGYTSYGLNNRSMGPRYVPDEHMDLQFKPDGASRTLFGIDDENTVEKIEEWLTTGLGDQPTSWTVVLIVGPGGVGKTTLAKKLYDDFGYRFQHQAFVRTSKRPDRRTILTSMMSQLQRLEPLHETCDEKLLIDKMKTHLRGKRCLIVLDNVWTVSTWNVVRHALPEDCCSRIVVTTEINDVAQAWSFYKSQHNASHVIKKHIFKMEPLNDDFSRDLLVSRVFGDKDKCPEELNEVSYEIARKCGGLPLATIAAASLLLSRPDKPDEWIYVQKSLIPDLRIQPTSEGMAQLLNNSFNNLPHHLKACMLYLSIYKEDHIINPDDLVKQWVAEDFVSATEGKSLDEAARNHFYELVHRGILETEHISCSDEVVSCTVHDMVLNFIKRKAMEENFVTAIDHSQSGIRLADKVRRLSLHFGYSKDAKAPACIRLSQLRSLVFSGFWKCGPSISEFHLLRVLFLHGKHGEVLDLTRIRELFLLTYLQIEVAVMELLRKDIETLSMLNALTVFSLYVRTTPAEPIIFDKSGFHVLKYFKFKCSTVSSLRFDEGAMPNLQRLKMEFNGSTVEQYNLENVGFKHLSGVKVSAKICIAGTSEANRMAIASVLNNAIRQNTRISSVIIRFINRVIKDLPIVPTPHTDHMHEKLRLDKSVRSWPTQCDGCKELGAGRRFKCEQCNSKGYYDMCCATAPHTLKHPLFPGSVFRFLRKPLASECGRACDACGDLMHGFVYHCFERGLDLHPRCARLPVRTANVKGYVMELRRVSACSRCCICMCGKEGYRNKFWSYRSSQEGQDINVHMACLKDLASKSHETLTKLYEILMGESQWTPTEVLGQDTSNQLVVSSAEDGDRTPLRQDEITEEFQHKDEVCNVLEHGREELRKKETDTRSLIIQLTI</sequence>
<evidence type="ECO:0000256" key="6">
    <source>
        <dbReference type="ARBA" id="ARBA00023054"/>
    </source>
</evidence>
<feature type="domain" description="NB-ARC" evidence="7">
    <location>
        <begin position="180"/>
        <end position="337"/>
    </location>
</feature>
<protein>
    <recommendedName>
        <fullName evidence="13">NB-ARC domain-containing protein</fullName>
    </recommendedName>
</protein>
<dbReference type="Pfam" id="PF00931">
    <property type="entry name" value="NB-ARC"/>
    <property type="match status" value="1"/>
</dbReference>
<proteinExistence type="inferred from homology"/>
<dbReference type="GO" id="GO:0002758">
    <property type="term" value="P:innate immune response-activating signaling pathway"/>
    <property type="evidence" value="ECO:0007669"/>
    <property type="project" value="UniProtKB-ARBA"/>
</dbReference>
<evidence type="ECO:0000259" key="7">
    <source>
        <dbReference type="Pfam" id="PF00931"/>
    </source>
</evidence>
<keyword evidence="4" id="KW-0547">Nucleotide-binding</keyword>
<dbReference type="InterPro" id="IPR044974">
    <property type="entry name" value="Disease_R_plants"/>
</dbReference>
<dbReference type="InterPro" id="IPR002182">
    <property type="entry name" value="NB-ARC"/>
</dbReference>
<dbReference type="PANTHER" id="PTHR23155">
    <property type="entry name" value="DISEASE RESISTANCE PROTEIN RP"/>
    <property type="match status" value="1"/>
</dbReference>
<keyword evidence="6" id="KW-0175">Coiled coil</keyword>
<dbReference type="InterPro" id="IPR041118">
    <property type="entry name" value="Rx_N"/>
</dbReference>
<feature type="domain" description="Disease resistance N-terminal" evidence="8">
    <location>
        <begin position="19"/>
        <end position="95"/>
    </location>
</feature>
<dbReference type="HOGENOM" id="CLU_000837_25_1_1"/>
<evidence type="ECO:0000256" key="3">
    <source>
        <dbReference type="ARBA" id="ARBA00022737"/>
    </source>
</evidence>
<dbReference type="Proteomes" id="UP000026960">
    <property type="component" value="Chromosome 8"/>
</dbReference>
<dbReference type="EnsemblPlants" id="OBART08G13680.1">
    <property type="protein sequence ID" value="OBART08G13680.1"/>
    <property type="gene ID" value="OBART08G13680"/>
</dbReference>
<comment type="similarity">
    <text evidence="1">Belongs to the disease resistance NB-LRR family.</text>
</comment>
<evidence type="ECO:0000259" key="9">
    <source>
        <dbReference type="Pfam" id="PF23559"/>
    </source>
</evidence>
<keyword evidence="3" id="KW-0677">Repeat</keyword>
<evidence type="ECO:0008006" key="13">
    <source>
        <dbReference type="Google" id="ProtNLM"/>
    </source>
</evidence>
<dbReference type="AlphaFoldDB" id="A0A0D3GZY1"/>
<dbReference type="Gene3D" id="1.10.8.430">
    <property type="entry name" value="Helical domain of apoptotic protease-activating factors"/>
    <property type="match status" value="1"/>
</dbReference>